<dbReference type="GO" id="GO:0006508">
    <property type="term" value="P:proteolysis"/>
    <property type="evidence" value="ECO:0007669"/>
    <property type="project" value="InterPro"/>
</dbReference>
<protein>
    <submittedName>
        <fullName evidence="2">M20/M25/M40 family metallo-hydrolase</fullName>
    </submittedName>
</protein>
<reference evidence="2" key="1">
    <citation type="journal article" date="2012" name="J. Bacteriol.">
        <title>Genome Sequence of Streptomyces auratus Strain AGR0001, a Phoslactomycin-Producing Actinomycete.</title>
        <authorList>
            <person name="Han X."/>
            <person name="Li M."/>
            <person name="Ding Z."/>
            <person name="Zhao J."/>
            <person name="Ji K."/>
            <person name="Wen M."/>
            <person name="Lu T."/>
        </authorList>
    </citation>
    <scope>NUCLEOTIDE SEQUENCE</scope>
    <source>
        <strain evidence="2">AGR0001</strain>
    </source>
</reference>
<proteinExistence type="predicted"/>
<feature type="domain" description="Peptidase M28" evidence="1">
    <location>
        <begin position="102"/>
        <end position="319"/>
    </location>
</feature>
<evidence type="ECO:0000313" key="2">
    <source>
        <dbReference type="EMBL" id="QTZ90354.1"/>
    </source>
</evidence>
<accession>A0A8B1N4W6</accession>
<dbReference type="EMBL" id="CP072931">
    <property type="protein sequence ID" value="QTZ90354.1"/>
    <property type="molecule type" value="Genomic_DNA"/>
</dbReference>
<dbReference type="InterPro" id="IPR007484">
    <property type="entry name" value="Peptidase_M28"/>
</dbReference>
<dbReference type="GO" id="GO:0008235">
    <property type="term" value="F:metalloexopeptidase activity"/>
    <property type="evidence" value="ECO:0007669"/>
    <property type="project" value="InterPro"/>
</dbReference>
<dbReference type="InterPro" id="IPR045175">
    <property type="entry name" value="M28_fam"/>
</dbReference>
<dbReference type="Proteomes" id="UP000009036">
    <property type="component" value="Chromosome"/>
</dbReference>
<dbReference type="KEGG" id="sauh:SU9_001830"/>
<keyword evidence="3" id="KW-1185">Reference proteome</keyword>
<reference evidence="2" key="2">
    <citation type="submission" date="2021-04" db="EMBL/GenBank/DDBJ databases">
        <authorList>
            <person name="Wen M.-L."/>
            <person name="Han X.-L."/>
            <person name="Xiong J."/>
        </authorList>
    </citation>
    <scope>NUCLEOTIDE SEQUENCE</scope>
    <source>
        <strain evidence="2">AGR0001</strain>
    </source>
</reference>
<dbReference type="PANTHER" id="PTHR12147:SF26">
    <property type="entry name" value="PEPTIDASE M28 DOMAIN-CONTAINING PROTEIN"/>
    <property type="match status" value="1"/>
</dbReference>
<name>A0A8B1N4W6_9ACTN</name>
<evidence type="ECO:0000259" key="1">
    <source>
        <dbReference type="Pfam" id="PF04389"/>
    </source>
</evidence>
<dbReference type="AlphaFoldDB" id="A0A8B1N4W6"/>
<dbReference type="Pfam" id="PF04389">
    <property type="entry name" value="Peptidase_M28"/>
    <property type="match status" value="1"/>
</dbReference>
<dbReference type="RefSeq" id="WP_211823338.1">
    <property type="nucleotide sequence ID" value="NZ_CP072931.1"/>
</dbReference>
<dbReference type="Gene3D" id="3.40.630.10">
    <property type="entry name" value="Zn peptidases"/>
    <property type="match status" value="1"/>
</dbReference>
<keyword evidence="2" id="KW-0378">Hydrolase</keyword>
<organism evidence="2 3">
    <name type="scientific">Streptomyces auratus AGR0001</name>
    <dbReference type="NCBI Taxonomy" id="1160718"/>
    <lineage>
        <taxon>Bacteria</taxon>
        <taxon>Bacillati</taxon>
        <taxon>Actinomycetota</taxon>
        <taxon>Actinomycetes</taxon>
        <taxon>Kitasatosporales</taxon>
        <taxon>Streptomycetaceae</taxon>
        <taxon>Streptomyces</taxon>
    </lineage>
</organism>
<sequence>MTRRSLRRLLPRWPEIRCALVDTVGELTVRRPPYAPRLADALATIAPATLGRHIAALTDAGPRWRENQQSIAATLRHLHTELTGAGYEVAEQRYGEAPHQINLFATLAGRDTAAPLVEVGAHWDTVEGSPGADDNASGVAGVLEIARVLHGLGPRQRGIRFCLFGEEEEWMTGSGAHVARFTAADEAVEGLIALEMIGFRDPRPGAQRAPLRIPGIFSPPRTGDFIAVIADLRSLPFVNAVQRSARRYVPDLKVYPLKRTGGLLRDAARSDHLPYWRAARRGLLVTDTANLRNPHYHKATDTLSTLDLDFAADVTRAVAGALVDLADRRQS</sequence>
<gene>
    <name evidence="2" type="ORF">SU9_001830</name>
</gene>
<evidence type="ECO:0000313" key="3">
    <source>
        <dbReference type="Proteomes" id="UP000009036"/>
    </source>
</evidence>
<dbReference type="PANTHER" id="PTHR12147">
    <property type="entry name" value="METALLOPEPTIDASE M28 FAMILY MEMBER"/>
    <property type="match status" value="1"/>
</dbReference>
<dbReference type="SUPFAM" id="SSF53187">
    <property type="entry name" value="Zn-dependent exopeptidases"/>
    <property type="match status" value="1"/>
</dbReference>